<dbReference type="PROSITE" id="PS51257">
    <property type="entry name" value="PROKAR_LIPOPROTEIN"/>
    <property type="match status" value="1"/>
</dbReference>
<protein>
    <submittedName>
        <fullName evidence="2">Putative secreted protein</fullName>
    </submittedName>
</protein>
<dbReference type="EMBL" id="CVTD020000015">
    <property type="protein sequence ID" value="CRZ34313.1"/>
    <property type="molecule type" value="Genomic_DNA"/>
</dbReference>
<reference evidence="2 3" key="1">
    <citation type="submission" date="2015-06" db="EMBL/GenBank/DDBJ databases">
        <authorList>
            <person name="Wibberg Daniel"/>
        </authorList>
    </citation>
    <scope>NUCLEOTIDE SEQUENCE [LARGE SCALE GENOMIC DNA]</scope>
    <source>
        <strain evidence="2 3">T3/55T</strain>
    </source>
</reference>
<organism evidence="2 3">
    <name type="scientific">Herbinix hemicellulosilytica</name>
    <dbReference type="NCBI Taxonomy" id="1564487"/>
    <lineage>
        <taxon>Bacteria</taxon>
        <taxon>Bacillati</taxon>
        <taxon>Bacillota</taxon>
        <taxon>Clostridia</taxon>
        <taxon>Lachnospirales</taxon>
        <taxon>Lachnospiraceae</taxon>
        <taxon>Herbinix</taxon>
    </lineage>
</organism>
<feature type="compositionally biased region" description="Polar residues" evidence="1">
    <location>
        <begin position="64"/>
        <end position="87"/>
    </location>
</feature>
<feature type="compositionally biased region" description="Acidic residues" evidence="1">
    <location>
        <begin position="45"/>
        <end position="60"/>
    </location>
</feature>
<proteinExistence type="predicted"/>
<dbReference type="AlphaFoldDB" id="A0A0H5SVF4"/>
<gene>
    <name evidence="2" type="ORF">HHT355_1111</name>
</gene>
<dbReference type="OrthoDB" id="2046760at2"/>
<evidence type="ECO:0000313" key="2">
    <source>
        <dbReference type="EMBL" id="CRZ34313.1"/>
    </source>
</evidence>
<dbReference type="RefSeq" id="WP_103202436.1">
    <property type="nucleotide sequence ID" value="NZ_CVTD020000015.1"/>
</dbReference>
<evidence type="ECO:0000313" key="3">
    <source>
        <dbReference type="Proteomes" id="UP000236497"/>
    </source>
</evidence>
<sequence>MKYRNKILALVLIISVIFLFSGCNSINFKTFKDNGESGNNIENNADNDDINDDKTDDTDNMENSPAQKTDVLSENSGSDNNASTDIDNPSPAIVQPTQNVELLIYIVDSSAQLETVPALVPADKDITPQLIVDTVVDSMADRSILIGVENVTTQNDTVIVSFYSDQPPLKDVGASFETAILDAIAQSLVENLKDYNKVIYRVEGGPYISGHLEFGIDEVYVEVK</sequence>
<evidence type="ECO:0000256" key="1">
    <source>
        <dbReference type="SAM" id="MobiDB-lite"/>
    </source>
</evidence>
<feature type="region of interest" description="Disordered" evidence="1">
    <location>
        <begin position="33"/>
        <end position="92"/>
    </location>
</feature>
<accession>A0A0H5SVF4</accession>
<dbReference type="Proteomes" id="UP000236497">
    <property type="component" value="Unassembled WGS sequence"/>
</dbReference>
<name>A0A0H5SVF4_HERHM</name>
<keyword evidence="3" id="KW-1185">Reference proteome</keyword>